<dbReference type="OrthoDB" id="30687at2759"/>
<dbReference type="GeneID" id="20075551"/>
<dbReference type="AlphaFoldDB" id="K2GWX6"/>
<feature type="compositionally biased region" description="Basic and acidic residues" evidence="1">
    <location>
        <begin position="442"/>
        <end position="460"/>
    </location>
</feature>
<gene>
    <name evidence="2" type="ORF">ENU1_171020</name>
</gene>
<protein>
    <submittedName>
        <fullName evidence="2">Uncharacterized protein</fullName>
    </submittedName>
</protein>
<feature type="region of interest" description="Disordered" evidence="1">
    <location>
        <begin position="286"/>
        <end position="549"/>
    </location>
</feature>
<dbReference type="EMBL" id="JH928798">
    <property type="protein sequence ID" value="EKE38292.1"/>
    <property type="molecule type" value="Genomic_DNA"/>
</dbReference>
<dbReference type="VEuPathDB" id="AmoebaDB:ENU1_171020"/>
<feature type="compositionally biased region" description="Basic and acidic residues" evidence="1">
    <location>
        <begin position="286"/>
        <end position="307"/>
    </location>
</feature>
<feature type="region of interest" description="Disordered" evidence="1">
    <location>
        <begin position="179"/>
        <end position="240"/>
    </location>
</feature>
<feature type="compositionally biased region" description="Basic residues" evidence="1">
    <location>
        <begin position="508"/>
        <end position="537"/>
    </location>
</feature>
<name>K2GWX6_ENTNP</name>
<organism evidence="2 3">
    <name type="scientific">Entamoeba nuttalli (strain P19)</name>
    <name type="common">Amoeba</name>
    <dbReference type="NCBI Taxonomy" id="1076696"/>
    <lineage>
        <taxon>Eukaryota</taxon>
        <taxon>Amoebozoa</taxon>
        <taxon>Evosea</taxon>
        <taxon>Archamoebae</taxon>
        <taxon>Mastigamoebida</taxon>
        <taxon>Entamoebidae</taxon>
        <taxon>Entamoeba</taxon>
    </lineage>
</organism>
<feature type="compositionally biased region" description="Basic and acidic residues" evidence="1">
    <location>
        <begin position="381"/>
        <end position="432"/>
    </location>
</feature>
<sequence>MTLKPIEASEIIKEIPQGCEESEMPAAANTEIFETKAEEKLLTKEIKDIRDKKQIKSKINEVTKPKKNEPQITKALVKKIYNQLKLVPPENGKYVSNEESILDRMNDLRETILASLIKFSKVEQDEGLKKVFEESSKVIEDKISQIEINQVKLLINKLNQNQNISKGDPFSFALQQEDLEKKEENNEVKSQDKKDYKKHEKKDHKKEEKKPKASTVHSKEETKDNNSNENKSKEVKANIDEEFARRLTVRKVSTGFSEEKKETKDEKKLWLPPRKRITTYITEEQKKEKLEDKKSEINDNKTPKEDIGVSLISNPKDKNEHEVFTSRLGLRKVADNITEGKKEEATKDIDPKEKKSKEIDGTTLDEFARRLTVRKVGNDVSEEKKPKPPTNEETKAAEKVKEGKKIKEEKKEEVKEEKKEEVKEEKKEAKKDKKEKKSKSTPTEESKTDPVKEKKEAKKEKKEKKPKSIKTDEEVKADIVEEKKEEKEKKPKSVISKEENVEVVKEKKEKKKHGKEHKKHDKGLKKEHIKKHKKHEKKVNEKPEHKEVK</sequence>
<feature type="compositionally biased region" description="Basic and acidic residues" evidence="1">
    <location>
        <begin position="332"/>
        <end position="360"/>
    </location>
</feature>
<dbReference type="Proteomes" id="UP000006769">
    <property type="component" value="Unassembled WGS sequence"/>
</dbReference>
<dbReference type="RefSeq" id="XP_008859373.1">
    <property type="nucleotide sequence ID" value="XM_008861151.1"/>
</dbReference>
<evidence type="ECO:0000256" key="1">
    <source>
        <dbReference type="SAM" id="MobiDB-lite"/>
    </source>
</evidence>
<reference evidence="2 3" key="1">
    <citation type="submission" date="2011-11" db="EMBL/GenBank/DDBJ databases">
        <authorList>
            <person name="Hannick L."/>
            <person name="Karamycheva S."/>
            <person name="Lorenzi H."/>
            <person name="Caler E."/>
        </authorList>
    </citation>
    <scope>NUCLEOTIDE SEQUENCE [LARGE SCALE GENOMIC DNA]</scope>
    <source>
        <strain evidence="2 3">P19</strain>
    </source>
</reference>
<feature type="compositionally biased region" description="Basic and acidic residues" evidence="1">
    <location>
        <begin position="205"/>
        <end position="240"/>
    </location>
</feature>
<proteinExistence type="predicted"/>
<feature type="compositionally biased region" description="Basic and acidic residues" evidence="1">
    <location>
        <begin position="538"/>
        <end position="549"/>
    </location>
</feature>
<evidence type="ECO:0000313" key="3">
    <source>
        <dbReference type="Proteomes" id="UP000006769"/>
    </source>
</evidence>
<dbReference type="OMA" id="KRGMGER"/>
<feature type="compositionally biased region" description="Basic and acidic residues" evidence="1">
    <location>
        <begin position="315"/>
        <end position="324"/>
    </location>
</feature>
<evidence type="ECO:0000313" key="2">
    <source>
        <dbReference type="EMBL" id="EKE38292.1"/>
    </source>
</evidence>
<feature type="compositionally biased region" description="Basic and acidic residues" evidence="1">
    <location>
        <begin position="179"/>
        <end position="198"/>
    </location>
</feature>
<feature type="compositionally biased region" description="Basic and acidic residues" evidence="1">
    <location>
        <begin position="469"/>
        <end position="507"/>
    </location>
</feature>
<accession>K2GWX6</accession>